<organism evidence="1 2">
    <name type="scientific">Cryptosporangium aurantiacum</name>
    <dbReference type="NCBI Taxonomy" id="134849"/>
    <lineage>
        <taxon>Bacteria</taxon>
        <taxon>Bacillati</taxon>
        <taxon>Actinomycetota</taxon>
        <taxon>Actinomycetes</taxon>
        <taxon>Cryptosporangiales</taxon>
        <taxon>Cryptosporangiaceae</taxon>
        <taxon>Cryptosporangium</taxon>
    </lineage>
</organism>
<dbReference type="Proteomes" id="UP000184440">
    <property type="component" value="Unassembled WGS sequence"/>
</dbReference>
<evidence type="ECO:0000313" key="1">
    <source>
        <dbReference type="EMBL" id="SHN75400.1"/>
    </source>
</evidence>
<keyword evidence="2" id="KW-1185">Reference proteome</keyword>
<dbReference type="OrthoDB" id="5184029at2"/>
<accession>A0A1M7TXG7</accession>
<dbReference type="EMBL" id="FRCS01000007">
    <property type="protein sequence ID" value="SHN75400.1"/>
    <property type="molecule type" value="Genomic_DNA"/>
</dbReference>
<name>A0A1M7TXG7_9ACTN</name>
<sequence>MSAEPRLAPVGHYHGVVQTTVDVRLDTQTVHLDDAEHAVWLLAHGTGEHGPALLTASELGALSDAPDVVARLLARGLLAEVPGDPSGYPAFAAAYRLVPLVYGLGNVRDGTPWHLRIGLPAGSGPLAGAWASLSELGYEIWRWSAATRSLAEVCAALEVPQDTAVGHAVETLPALLTGWTTALQPAAVSALVPGPRDAGPPLAPPEPVDPFTALDPEEELSVPWDPARPDGPVMAVPRWEADPGHPGAAGWVFAVGHDAGPRFDWTDGSYRGNAVRIGSDDHRADEHDARLWELARTGHRGQLWTRSAVAAAAVGDGVPDAPRRLDGLIERGLVVEVHPGTPRAVAFARAYRLQPLLHGLGTTADDPKIFEYGTPGRRVRSSTTHSSLFWRTAGQWPSLWDAITALSGSFAGAGQTGHRQGDPEEYLTYWGFRIVRELLAKGVVYLDLTP</sequence>
<proteinExistence type="predicted"/>
<dbReference type="RefSeq" id="WP_073260077.1">
    <property type="nucleotide sequence ID" value="NZ_FRCS01000007.1"/>
</dbReference>
<protein>
    <submittedName>
        <fullName evidence="1">Uncharacterized protein</fullName>
    </submittedName>
</protein>
<dbReference type="STRING" id="134849.SAMN05443668_107288"/>
<reference evidence="1 2" key="1">
    <citation type="submission" date="2016-11" db="EMBL/GenBank/DDBJ databases">
        <authorList>
            <person name="Jaros S."/>
            <person name="Januszkiewicz K."/>
            <person name="Wedrychowicz H."/>
        </authorList>
    </citation>
    <scope>NUCLEOTIDE SEQUENCE [LARGE SCALE GENOMIC DNA]</scope>
    <source>
        <strain evidence="1 2">DSM 46144</strain>
    </source>
</reference>
<gene>
    <name evidence="1" type="ORF">SAMN05443668_107288</name>
</gene>
<evidence type="ECO:0000313" key="2">
    <source>
        <dbReference type="Proteomes" id="UP000184440"/>
    </source>
</evidence>
<dbReference type="AlphaFoldDB" id="A0A1M7TXG7"/>